<dbReference type="SUPFAM" id="SSF56112">
    <property type="entry name" value="Protein kinase-like (PK-like)"/>
    <property type="match status" value="1"/>
</dbReference>
<dbReference type="InterPro" id="IPR008271">
    <property type="entry name" value="Ser/Thr_kinase_AS"/>
</dbReference>
<evidence type="ECO:0000259" key="6">
    <source>
        <dbReference type="PROSITE" id="PS50011"/>
    </source>
</evidence>
<dbReference type="PANTHER" id="PTHR11909">
    <property type="entry name" value="CASEIN KINASE-RELATED"/>
    <property type="match status" value="1"/>
</dbReference>
<dbReference type="CDD" id="cd14016">
    <property type="entry name" value="STKc_CK1"/>
    <property type="match status" value="1"/>
</dbReference>
<evidence type="ECO:0000256" key="2">
    <source>
        <dbReference type="ARBA" id="ARBA00022741"/>
    </source>
</evidence>
<dbReference type="PROSITE" id="PS50011">
    <property type="entry name" value="PROTEIN_KINASE_DOM"/>
    <property type="match status" value="1"/>
</dbReference>
<dbReference type="Proteomes" id="UP001281761">
    <property type="component" value="Unassembled WGS sequence"/>
</dbReference>
<keyword evidence="2 4" id="KW-0547">Nucleotide-binding</keyword>
<accession>A0ABQ9XFM9</accession>
<dbReference type="InterPro" id="IPR050235">
    <property type="entry name" value="CK1_Ser-Thr_kinase"/>
</dbReference>
<evidence type="ECO:0000256" key="3">
    <source>
        <dbReference type="ARBA" id="ARBA00022840"/>
    </source>
</evidence>
<dbReference type="PROSITE" id="PS00108">
    <property type="entry name" value="PROTEIN_KINASE_ST"/>
    <property type="match status" value="1"/>
</dbReference>
<feature type="domain" description="Protein kinase" evidence="6">
    <location>
        <begin position="22"/>
        <end position="291"/>
    </location>
</feature>
<keyword evidence="5" id="KW-0723">Serine/threonine-protein kinase</keyword>
<name>A0ABQ9XFM9_9EUKA</name>
<evidence type="ECO:0000313" key="7">
    <source>
        <dbReference type="EMBL" id="KAK2951276.1"/>
    </source>
</evidence>
<keyword evidence="3 4" id="KW-0067">ATP-binding</keyword>
<keyword evidence="7" id="KW-0418">Kinase</keyword>
<evidence type="ECO:0000256" key="1">
    <source>
        <dbReference type="ARBA" id="ARBA00012513"/>
    </source>
</evidence>
<reference evidence="7 8" key="1">
    <citation type="journal article" date="2022" name="bioRxiv">
        <title>Genomics of Preaxostyla Flagellates Illuminates Evolutionary Transitions and the Path Towards Mitochondrial Loss.</title>
        <authorList>
            <person name="Novak L.V.F."/>
            <person name="Treitli S.C."/>
            <person name="Pyrih J."/>
            <person name="Halakuc P."/>
            <person name="Pipaliya S.V."/>
            <person name="Vacek V."/>
            <person name="Brzon O."/>
            <person name="Soukal P."/>
            <person name="Eme L."/>
            <person name="Dacks J.B."/>
            <person name="Karnkowska A."/>
            <person name="Elias M."/>
            <person name="Hampl V."/>
        </authorList>
    </citation>
    <scope>NUCLEOTIDE SEQUENCE [LARGE SCALE GENOMIC DNA]</scope>
    <source>
        <strain evidence="7">NAU3</strain>
        <tissue evidence="7">Gut</tissue>
    </source>
</reference>
<dbReference type="Gene3D" id="1.10.510.10">
    <property type="entry name" value="Transferase(Phosphotransferase) domain 1"/>
    <property type="match status" value="1"/>
</dbReference>
<keyword evidence="7" id="KW-0808">Transferase</keyword>
<feature type="binding site" evidence="4">
    <location>
        <position position="51"/>
    </location>
    <ligand>
        <name>ATP</name>
        <dbReference type="ChEBI" id="CHEBI:30616"/>
    </ligand>
</feature>
<protein>
    <recommendedName>
        <fullName evidence="1">non-specific serine/threonine protein kinase</fullName>
        <ecNumber evidence="1">2.7.11.1</ecNumber>
    </recommendedName>
</protein>
<dbReference type="EMBL" id="JARBJD010000121">
    <property type="protein sequence ID" value="KAK2951276.1"/>
    <property type="molecule type" value="Genomic_DNA"/>
</dbReference>
<keyword evidence="8" id="KW-1185">Reference proteome</keyword>
<dbReference type="InterPro" id="IPR000719">
    <property type="entry name" value="Prot_kinase_dom"/>
</dbReference>
<dbReference type="InterPro" id="IPR017441">
    <property type="entry name" value="Protein_kinase_ATP_BS"/>
</dbReference>
<sequence>MSKKPTSTKPTSSHPQLIGGHFKLEYRIGAGAFGSIYKGTVPGTTEEYAVKLESASAKMPQLMYECKLYKHLAGGPGIPNIKWYGREGNYNVMVMDLLDKSLEDLMQKGEKKFSLKTTIMVADQMICRIEYLHSRDYIHRDIKPDNFLMGRGKKRNIVYLIDLGLAKRYRDSATHQHIPYREDRGLTGTVRYASINAHHGIEQSRRDDLEAIGYVIIYFLTGSLPWQGLKIENKGQKFRAICDMKMSIPIDTLCKDCPAEFGLYLKYTRDLHFDSKPDYFYLRRLFRSLFLKTGFVLDFVFDWTPALLQQEQEQGQAKSSDPKRIAQK</sequence>
<dbReference type="PROSITE" id="PS00107">
    <property type="entry name" value="PROTEIN_KINASE_ATP"/>
    <property type="match status" value="1"/>
</dbReference>
<dbReference type="GO" id="GO:0004674">
    <property type="term" value="F:protein serine/threonine kinase activity"/>
    <property type="evidence" value="ECO:0007669"/>
    <property type="project" value="UniProtKB-EC"/>
</dbReference>
<organism evidence="7 8">
    <name type="scientific">Blattamonas nauphoetae</name>
    <dbReference type="NCBI Taxonomy" id="2049346"/>
    <lineage>
        <taxon>Eukaryota</taxon>
        <taxon>Metamonada</taxon>
        <taxon>Preaxostyla</taxon>
        <taxon>Oxymonadida</taxon>
        <taxon>Blattamonas</taxon>
    </lineage>
</organism>
<dbReference type="InterPro" id="IPR011009">
    <property type="entry name" value="Kinase-like_dom_sf"/>
</dbReference>
<evidence type="ECO:0000256" key="5">
    <source>
        <dbReference type="RuleBase" id="RU000304"/>
    </source>
</evidence>
<gene>
    <name evidence="7" type="ORF">BLNAU_13763</name>
</gene>
<evidence type="ECO:0000256" key="4">
    <source>
        <dbReference type="PROSITE-ProRule" id="PRU10141"/>
    </source>
</evidence>
<dbReference type="EC" id="2.7.11.1" evidence="1"/>
<comment type="similarity">
    <text evidence="5">Belongs to the protein kinase superfamily.</text>
</comment>
<proteinExistence type="inferred from homology"/>
<dbReference type="SMART" id="SM00220">
    <property type="entry name" value="S_TKc"/>
    <property type="match status" value="1"/>
</dbReference>
<comment type="caution">
    <text evidence="7">The sequence shown here is derived from an EMBL/GenBank/DDBJ whole genome shotgun (WGS) entry which is preliminary data.</text>
</comment>
<dbReference type="Pfam" id="PF00069">
    <property type="entry name" value="Pkinase"/>
    <property type="match status" value="1"/>
</dbReference>
<evidence type="ECO:0000313" key="8">
    <source>
        <dbReference type="Proteomes" id="UP001281761"/>
    </source>
</evidence>